<name>A0AAU9K8G3_9CILI</name>
<evidence type="ECO:0000313" key="1">
    <source>
        <dbReference type="EMBL" id="CAG9334292.1"/>
    </source>
</evidence>
<sequence>MLDLEIRGKKIFNCKELLFGYLLNLDIAPQVLLNNHNLYIYNLTKTVTILAYWSRIAFKITFWGFSYLNIDYIIY</sequence>
<organism evidence="1 2">
    <name type="scientific">Blepharisma stoltei</name>
    <dbReference type="NCBI Taxonomy" id="1481888"/>
    <lineage>
        <taxon>Eukaryota</taxon>
        <taxon>Sar</taxon>
        <taxon>Alveolata</taxon>
        <taxon>Ciliophora</taxon>
        <taxon>Postciliodesmatophora</taxon>
        <taxon>Heterotrichea</taxon>
        <taxon>Heterotrichida</taxon>
        <taxon>Blepharismidae</taxon>
        <taxon>Blepharisma</taxon>
    </lineage>
</organism>
<reference evidence="1" key="1">
    <citation type="submission" date="2021-09" db="EMBL/GenBank/DDBJ databases">
        <authorList>
            <consortium name="AG Swart"/>
            <person name="Singh M."/>
            <person name="Singh A."/>
            <person name="Seah K."/>
            <person name="Emmerich C."/>
        </authorList>
    </citation>
    <scope>NUCLEOTIDE SEQUENCE</scope>
    <source>
        <strain evidence="1">ATCC30299</strain>
    </source>
</reference>
<dbReference type="Proteomes" id="UP001162131">
    <property type="component" value="Unassembled WGS sequence"/>
</dbReference>
<proteinExistence type="predicted"/>
<keyword evidence="2" id="KW-1185">Reference proteome</keyword>
<evidence type="ECO:0000313" key="2">
    <source>
        <dbReference type="Proteomes" id="UP001162131"/>
    </source>
</evidence>
<protein>
    <submittedName>
        <fullName evidence="1">Uncharacterized protein</fullName>
    </submittedName>
</protein>
<dbReference type="AlphaFoldDB" id="A0AAU9K8G3"/>
<accession>A0AAU9K8G3</accession>
<dbReference type="EMBL" id="CAJZBQ010000058">
    <property type="protein sequence ID" value="CAG9334292.1"/>
    <property type="molecule type" value="Genomic_DNA"/>
</dbReference>
<comment type="caution">
    <text evidence="1">The sequence shown here is derived from an EMBL/GenBank/DDBJ whole genome shotgun (WGS) entry which is preliminary data.</text>
</comment>
<gene>
    <name evidence="1" type="ORF">BSTOLATCC_MIC60911</name>
</gene>